<proteinExistence type="predicted"/>
<name>A0A8X7CHW3_9ARAC</name>
<dbReference type="EMBL" id="BMAV01019976">
    <property type="protein sequence ID" value="GFY73309.1"/>
    <property type="molecule type" value="Genomic_DNA"/>
</dbReference>
<evidence type="ECO:0000313" key="1">
    <source>
        <dbReference type="EMBL" id="GFY73309.1"/>
    </source>
</evidence>
<dbReference type="Proteomes" id="UP000886998">
    <property type="component" value="Unassembled WGS sequence"/>
</dbReference>
<dbReference type="AlphaFoldDB" id="A0A8X7CHW3"/>
<organism evidence="1 2">
    <name type="scientific">Trichonephila inaurata madagascariensis</name>
    <dbReference type="NCBI Taxonomy" id="2747483"/>
    <lineage>
        <taxon>Eukaryota</taxon>
        <taxon>Metazoa</taxon>
        <taxon>Ecdysozoa</taxon>
        <taxon>Arthropoda</taxon>
        <taxon>Chelicerata</taxon>
        <taxon>Arachnida</taxon>
        <taxon>Araneae</taxon>
        <taxon>Araneomorphae</taxon>
        <taxon>Entelegynae</taxon>
        <taxon>Araneoidea</taxon>
        <taxon>Nephilidae</taxon>
        <taxon>Trichonephila</taxon>
        <taxon>Trichonephila inaurata</taxon>
    </lineage>
</organism>
<evidence type="ECO:0000313" key="2">
    <source>
        <dbReference type="Proteomes" id="UP000886998"/>
    </source>
</evidence>
<keyword evidence="2" id="KW-1185">Reference proteome</keyword>
<gene>
    <name evidence="1" type="ORF">TNIN_439231</name>
</gene>
<accession>A0A8X7CHW3</accession>
<comment type="caution">
    <text evidence="1">The sequence shown here is derived from an EMBL/GenBank/DDBJ whole genome shotgun (WGS) entry which is preliminary data.</text>
</comment>
<sequence>MGTTRHQISSLPFYGLRTSAKPGQARGSDTEWMRKSRDSILETSASLRYRKRNFNNTVLAYIAQKLHKQHYDPEIETSSKTPLRKTEYQLTFFWDT</sequence>
<reference evidence="1" key="1">
    <citation type="submission" date="2020-08" db="EMBL/GenBank/DDBJ databases">
        <title>Multicomponent nature underlies the extraordinary mechanical properties of spider dragline silk.</title>
        <authorList>
            <person name="Kono N."/>
            <person name="Nakamura H."/>
            <person name="Mori M."/>
            <person name="Yoshida Y."/>
            <person name="Ohtoshi R."/>
            <person name="Malay A.D."/>
            <person name="Moran D.A.P."/>
            <person name="Tomita M."/>
            <person name="Numata K."/>
            <person name="Arakawa K."/>
        </authorList>
    </citation>
    <scope>NUCLEOTIDE SEQUENCE</scope>
</reference>
<protein>
    <submittedName>
        <fullName evidence="1">Uncharacterized protein</fullName>
    </submittedName>
</protein>